<evidence type="ECO:0000256" key="2">
    <source>
        <dbReference type="ARBA" id="ARBA00007242"/>
    </source>
</evidence>
<dbReference type="FunFam" id="2.10.50.30:FF:000002">
    <property type="entry name" value="Vomeronasal 2 receptor, h1"/>
    <property type="match status" value="1"/>
</dbReference>
<dbReference type="GO" id="GO:0004930">
    <property type="term" value="F:G protein-coupled receptor activity"/>
    <property type="evidence" value="ECO:0007669"/>
    <property type="project" value="UniProtKB-KW"/>
</dbReference>
<evidence type="ECO:0000256" key="13">
    <source>
        <dbReference type="SAM" id="Phobius"/>
    </source>
</evidence>
<reference evidence="16" key="1">
    <citation type="submission" date="2025-08" db="UniProtKB">
        <authorList>
            <consortium name="RefSeq"/>
        </authorList>
    </citation>
    <scope>IDENTIFICATION</scope>
    <source>
        <tissue evidence="16">Blood</tissue>
    </source>
</reference>
<feature type="transmembrane region" description="Helical" evidence="13">
    <location>
        <begin position="824"/>
        <end position="847"/>
    </location>
</feature>
<comment type="similarity">
    <text evidence="2">Belongs to the G-protein coupled receptor 3 family.</text>
</comment>
<evidence type="ECO:0000256" key="5">
    <source>
        <dbReference type="ARBA" id="ARBA00022729"/>
    </source>
</evidence>
<gene>
    <name evidence="16" type="primary">LOC129339683</name>
</gene>
<evidence type="ECO:0000256" key="3">
    <source>
        <dbReference type="ARBA" id="ARBA00022475"/>
    </source>
</evidence>
<dbReference type="CDD" id="cd15283">
    <property type="entry name" value="7tmC_V2R_pheromone"/>
    <property type="match status" value="1"/>
</dbReference>
<dbReference type="SUPFAM" id="SSF53822">
    <property type="entry name" value="Periplasmic binding protein-like I"/>
    <property type="match status" value="1"/>
</dbReference>
<keyword evidence="9" id="KW-0675">Receptor</keyword>
<evidence type="ECO:0000256" key="8">
    <source>
        <dbReference type="ARBA" id="ARBA00023136"/>
    </source>
</evidence>
<proteinExistence type="inferred from homology"/>
<dbReference type="InterPro" id="IPR000337">
    <property type="entry name" value="GPCR_3"/>
</dbReference>
<evidence type="ECO:0000256" key="4">
    <source>
        <dbReference type="ARBA" id="ARBA00022692"/>
    </source>
</evidence>
<keyword evidence="10" id="KW-0325">Glycoprotein</keyword>
<feature type="compositionally biased region" description="Acidic residues" evidence="12">
    <location>
        <begin position="103"/>
        <end position="113"/>
    </location>
</feature>
<evidence type="ECO:0000313" key="16">
    <source>
        <dbReference type="RefSeq" id="XP_054850237.1"/>
    </source>
</evidence>
<evidence type="ECO:0000256" key="7">
    <source>
        <dbReference type="ARBA" id="ARBA00023040"/>
    </source>
</evidence>
<dbReference type="Pfam" id="PF00003">
    <property type="entry name" value="7tm_3"/>
    <property type="match status" value="1"/>
</dbReference>
<evidence type="ECO:0000256" key="11">
    <source>
        <dbReference type="ARBA" id="ARBA00023224"/>
    </source>
</evidence>
<feature type="transmembrane region" description="Helical" evidence="13">
    <location>
        <begin position="709"/>
        <end position="730"/>
    </location>
</feature>
<dbReference type="PROSITE" id="PS50259">
    <property type="entry name" value="G_PROTEIN_RECEP_F3_4"/>
    <property type="match status" value="1"/>
</dbReference>
<dbReference type="AlphaFoldDB" id="A0AA97K5F7"/>
<dbReference type="Pfam" id="PF07562">
    <property type="entry name" value="NCD3G"/>
    <property type="match status" value="1"/>
</dbReference>
<dbReference type="PANTHER" id="PTHR24061">
    <property type="entry name" value="CALCIUM-SENSING RECEPTOR-RELATED"/>
    <property type="match status" value="1"/>
</dbReference>
<keyword evidence="5" id="KW-0732">Signal</keyword>
<evidence type="ECO:0000256" key="12">
    <source>
        <dbReference type="SAM" id="MobiDB-lite"/>
    </source>
</evidence>
<dbReference type="InterPro" id="IPR000068">
    <property type="entry name" value="GPCR_3_Ca_sens_rcpt-rel"/>
</dbReference>
<keyword evidence="7" id="KW-0297">G-protein coupled receptor</keyword>
<dbReference type="FunFam" id="3.40.50.2300:FF:000024">
    <property type="entry name" value="Vomeronasal 2, receptor 73"/>
    <property type="match status" value="1"/>
</dbReference>
<dbReference type="KEGG" id="emc:129339683"/>
<feature type="transmembrane region" description="Helical" evidence="13">
    <location>
        <begin position="758"/>
        <end position="780"/>
    </location>
</feature>
<keyword evidence="3" id="KW-1003">Cell membrane</keyword>
<evidence type="ECO:0000256" key="9">
    <source>
        <dbReference type="ARBA" id="ARBA00023170"/>
    </source>
</evidence>
<dbReference type="InterPro" id="IPR011500">
    <property type="entry name" value="GPCR_3_9-Cys_dom"/>
</dbReference>
<keyword evidence="4 13" id="KW-0812">Transmembrane</keyword>
<keyword evidence="6 13" id="KW-1133">Transmembrane helix</keyword>
<protein>
    <submittedName>
        <fullName evidence="16">Vomeronasal type-2 receptor 26-like</fullName>
    </submittedName>
</protein>
<sequence length="863" mass="97899">MDLNVTLGFNIYNSLFSATWTYLASLELLSTQENFIPNYKCDAQNIPAAVIRGPTSDISFTAILCSYKIPVCWKKDLRREVHRFQENKHGQREEGIEQGLLPEEQEKEEEAAVADEPSIPDWESPPNRDHPLYWSPVLNCEVSGIRIEAIALAEDLIEVMLIYGYLSMINYHIEGTGFQSMFPNGVLQYMAILQLLKYFSWTWIGIISLNEESAEIFVKDVVPMFSQSGICVEFIETFPRICFSDDFDKLMAEGVTTIIAVMRSTANAVVLHGEFETIMVLRILIHYSEFGETSVKTKIWIMTAEMDFTSISFQRTWDFDFMHGAISLAIHSKQPQGFQRFLQRRTPASHKEDGFIRDFWQHAFNCLFSHSEGDEMVEGACTGEEKLEALPVSVFEMSMTAHSYSVYNAVYVVAHALQTIPFFTFNHRATRGRGRQPLIDQELYQLQHFLRWVSFNNSCGEEIAFDPKGQLLAGFDIINWITSANLSFLRIKVGKVDPKAPSERMFTIDEDSIVWPSRFNKRRPLSLCNNGCLSGYSRMKKEGKPFCCYDCLPCPEGKISNQRDMDDCLQCPEDRYSNKDRDLCIPKYIKFLSYSEALGITLTMMAILFSFITALVLGIFIKHRDTPIVKANNQNLTYTLLVSLLLSFLAACLFIGQPNKVTCLLRQTVFGILFSVAVSCVLAKTIIVVLAFMATQPGSRMRNWVGKRLAASIVLSCSFIQTTICAVWLATSPPFPDLDMHSMTEEIILKCNEGSVSMFYSVLGYMGFLAIVSFVVAFLARKLPDSFNEVKFITFSMLLYCSVWLSFIPTYLSTKGKDMVAVEVFSILASSGGLLGCIFPPKCYIIVLRPELNKREQLIRVNN</sequence>
<accession>A0AA97K5F7</accession>
<dbReference type="Gene3D" id="3.40.50.2300">
    <property type="match status" value="3"/>
</dbReference>
<evidence type="ECO:0000313" key="15">
    <source>
        <dbReference type="Proteomes" id="UP001190640"/>
    </source>
</evidence>
<dbReference type="Proteomes" id="UP001190640">
    <property type="component" value="Chromosome 12"/>
</dbReference>
<dbReference type="RefSeq" id="XP_054850237.1">
    <property type="nucleotide sequence ID" value="XM_054994262.1"/>
</dbReference>
<evidence type="ECO:0000256" key="1">
    <source>
        <dbReference type="ARBA" id="ARBA00004651"/>
    </source>
</evidence>
<feature type="transmembrane region" description="Helical" evidence="13">
    <location>
        <begin position="597"/>
        <end position="621"/>
    </location>
</feature>
<comment type="subcellular location">
    <subcellularLocation>
        <location evidence="1">Cell membrane</location>
        <topology evidence="1">Multi-pass membrane protein</topology>
    </subcellularLocation>
</comment>
<keyword evidence="11" id="KW-0807">Transducer</keyword>
<dbReference type="PANTHER" id="PTHR24061:SF599">
    <property type="entry name" value="G-PROTEIN COUPLED RECEPTORS FAMILY 3 PROFILE DOMAIN-CONTAINING PROTEIN"/>
    <property type="match status" value="1"/>
</dbReference>
<dbReference type="PRINTS" id="PR00248">
    <property type="entry name" value="GPCRMGR"/>
</dbReference>
<organism evidence="15 16">
    <name type="scientific">Eublepharis macularius</name>
    <name type="common">Leopard gecko</name>
    <name type="synonym">Cyrtodactylus macularius</name>
    <dbReference type="NCBI Taxonomy" id="481883"/>
    <lineage>
        <taxon>Eukaryota</taxon>
        <taxon>Metazoa</taxon>
        <taxon>Chordata</taxon>
        <taxon>Craniata</taxon>
        <taxon>Vertebrata</taxon>
        <taxon>Euteleostomi</taxon>
        <taxon>Lepidosauria</taxon>
        <taxon>Squamata</taxon>
        <taxon>Bifurcata</taxon>
        <taxon>Gekkota</taxon>
        <taxon>Eublepharidae</taxon>
        <taxon>Eublepharinae</taxon>
        <taxon>Eublepharis</taxon>
    </lineage>
</organism>
<dbReference type="PRINTS" id="PR01535">
    <property type="entry name" value="VOMERONASL2R"/>
</dbReference>
<dbReference type="InterPro" id="IPR028082">
    <property type="entry name" value="Peripla_BP_I"/>
</dbReference>
<dbReference type="InterPro" id="IPR038550">
    <property type="entry name" value="GPCR_3_9-Cys_sf"/>
</dbReference>
<dbReference type="InterPro" id="IPR004073">
    <property type="entry name" value="GPCR_3_vmron_rcpt_2"/>
</dbReference>
<dbReference type="GO" id="GO:0005886">
    <property type="term" value="C:plasma membrane"/>
    <property type="evidence" value="ECO:0007669"/>
    <property type="project" value="UniProtKB-SubCell"/>
</dbReference>
<dbReference type="InterPro" id="IPR001828">
    <property type="entry name" value="ANF_lig-bd_rcpt"/>
</dbReference>
<dbReference type="GeneID" id="129339683"/>
<dbReference type="InterPro" id="IPR017978">
    <property type="entry name" value="GPCR_3_C"/>
</dbReference>
<feature type="transmembrane region" description="Helical" evidence="13">
    <location>
        <begin position="792"/>
        <end position="812"/>
    </location>
</feature>
<name>A0AA97K5F7_EUBMA</name>
<dbReference type="Gene3D" id="2.10.50.30">
    <property type="entry name" value="GPCR, family 3, nine cysteines domain"/>
    <property type="match status" value="1"/>
</dbReference>
<dbReference type="Pfam" id="PF01094">
    <property type="entry name" value="ANF_receptor"/>
    <property type="match status" value="1"/>
</dbReference>
<feature type="region of interest" description="Disordered" evidence="12">
    <location>
        <begin position="87"/>
        <end position="127"/>
    </location>
</feature>
<keyword evidence="8 13" id="KW-0472">Membrane</keyword>
<evidence type="ECO:0000259" key="14">
    <source>
        <dbReference type="PROSITE" id="PS50259"/>
    </source>
</evidence>
<evidence type="ECO:0000256" key="10">
    <source>
        <dbReference type="ARBA" id="ARBA00023180"/>
    </source>
</evidence>
<evidence type="ECO:0000256" key="6">
    <source>
        <dbReference type="ARBA" id="ARBA00022989"/>
    </source>
</evidence>
<feature type="transmembrane region" description="Helical" evidence="13">
    <location>
        <begin position="668"/>
        <end position="693"/>
    </location>
</feature>
<feature type="domain" description="G-protein coupled receptors family 3 profile" evidence="14">
    <location>
        <begin position="598"/>
        <end position="862"/>
    </location>
</feature>
<keyword evidence="15" id="KW-1185">Reference proteome</keyword>
<feature type="transmembrane region" description="Helical" evidence="13">
    <location>
        <begin position="636"/>
        <end position="656"/>
    </location>
</feature>